<evidence type="ECO:0000313" key="2">
    <source>
        <dbReference type="Proteomes" id="UP000637695"/>
    </source>
</evidence>
<name>A0A917K2Z2_9BACL</name>
<protein>
    <submittedName>
        <fullName evidence="1">Uncharacterized protein</fullName>
    </submittedName>
</protein>
<dbReference type="RefSeq" id="WP_188880577.1">
    <property type="nucleotide sequence ID" value="NZ_BMOY01000002.1"/>
</dbReference>
<dbReference type="AlphaFoldDB" id="A0A917K2Z2"/>
<reference evidence="1" key="1">
    <citation type="journal article" date="2014" name="Int. J. Syst. Evol. Microbiol.">
        <title>Complete genome sequence of Corynebacterium casei LMG S-19264T (=DSM 44701T), isolated from a smear-ripened cheese.</title>
        <authorList>
            <consortium name="US DOE Joint Genome Institute (JGI-PGF)"/>
            <person name="Walter F."/>
            <person name="Albersmeier A."/>
            <person name="Kalinowski J."/>
            <person name="Ruckert C."/>
        </authorList>
    </citation>
    <scope>NUCLEOTIDE SEQUENCE</scope>
    <source>
        <strain evidence="1">JCM 18487</strain>
    </source>
</reference>
<dbReference type="EMBL" id="BMOY01000002">
    <property type="protein sequence ID" value="GGI95626.1"/>
    <property type="molecule type" value="Genomic_DNA"/>
</dbReference>
<accession>A0A917K2Z2</accession>
<keyword evidence="2" id="KW-1185">Reference proteome</keyword>
<comment type="caution">
    <text evidence="1">The sequence shown here is derived from an EMBL/GenBank/DDBJ whole genome shotgun (WGS) entry which is preliminary data.</text>
</comment>
<reference evidence="1" key="2">
    <citation type="submission" date="2020-09" db="EMBL/GenBank/DDBJ databases">
        <authorList>
            <person name="Sun Q."/>
            <person name="Ohkuma M."/>
        </authorList>
    </citation>
    <scope>NUCLEOTIDE SEQUENCE</scope>
    <source>
        <strain evidence="1">JCM 18487</strain>
    </source>
</reference>
<evidence type="ECO:0000313" key="1">
    <source>
        <dbReference type="EMBL" id="GGI95626.1"/>
    </source>
</evidence>
<gene>
    <name evidence="1" type="ORF">GCM10010885_01600</name>
</gene>
<organism evidence="1 2">
    <name type="scientific">Alicyclobacillus cellulosilyticus</name>
    <dbReference type="NCBI Taxonomy" id="1003997"/>
    <lineage>
        <taxon>Bacteria</taxon>
        <taxon>Bacillati</taxon>
        <taxon>Bacillota</taxon>
        <taxon>Bacilli</taxon>
        <taxon>Bacillales</taxon>
        <taxon>Alicyclobacillaceae</taxon>
        <taxon>Alicyclobacillus</taxon>
    </lineage>
</organism>
<proteinExistence type="predicted"/>
<sequence>MQTWVRRVRWVLMVIGLAWLMATGWRILTGNAPRNPYAPPQGGASTPVAGRGPETFAAELAQGVWSGIEAFWRVGSF</sequence>
<dbReference type="Proteomes" id="UP000637695">
    <property type="component" value="Unassembled WGS sequence"/>
</dbReference>